<accession>A0A853CES9</accession>
<feature type="transmembrane region" description="Helical" evidence="2">
    <location>
        <begin position="758"/>
        <end position="782"/>
    </location>
</feature>
<reference evidence="3 4" key="1">
    <citation type="submission" date="2020-07" db="EMBL/GenBank/DDBJ databases">
        <title>Sequencing the genomes of 1000 actinobacteria strains.</title>
        <authorList>
            <person name="Klenk H.-P."/>
        </authorList>
    </citation>
    <scope>NUCLEOTIDE SEQUENCE [LARGE SCALE GENOMIC DNA]</scope>
    <source>
        <strain evidence="3 4">DSM 104001</strain>
    </source>
</reference>
<proteinExistence type="predicted"/>
<keyword evidence="4" id="KW-1185">Reference proteome</keyword>
<evidence type="ECO:0000256" key="2">
    <source>
        <dbReference type="SAM" id="Phobius"/>
    </source>
</evidence>
<feature type="transmembrane region" description="Helical" evidence="2">
    <location>
        <begin position="123"/>
        <end position="145"/>
    </location>
</feature>
<feature type="transmembrane region" description="Helical" evidence="2">
    <location>
        <begin position="403"/>
        <end position="420"/>
    </location>
</feature>
<evidence type="ECO:0000256" key="1">
    <source>
        <dbReference type="SAM" id="MobiDB-lite"/>
    </source>
</evidence>
<feature type="region of interest" description="Disordered" evidence="1">
    <location>
        <begin position="1"/>
        <end position="24"/>
    </location>
</feature>
<feature type="transmembrane region" description="Helical" evidence="2">
    <location>
        <begin position="348"/>
        <end position="365"/>
    </location>
</feature>
<name>A0A853CES9_9ACTN</name>
<feature type="transmembrane region" description="Helical" evidence="2">
    <location>
        <begin position="213"/>
        <end position="229"/>
    </location>
</feature>
<feature type="transmembrane region" description="Helical" evidence="2">
    <location>
        <begin position="31"/>
        <end position="52"/>
    </location>
</feature>
<feature type="transmembrane region" description="Helical" evidence="2">
    <location>
        <begin position="377"/>
        <end position="396"/>
    </location>
</feature>
<dbReference type="RefSeq" id="WP_179715319.1">
    <property type="nucleotide sequence ID" value="NZ_JACBZT010000001.1"/>
</dbReference>
<feature type="compositionally biased region" description="Basic and acidic residues" evidence="1">
    <location>
        <begin position="1"/>
        <end position="12"/>
    </location>
</feature>
<dbReference type="EMBL" id="JACBZT010000001">
    <property type="protein sequence ID" value="NYJ04623.1"/>
    <property type="molecule type" value="Genomic_DNA"/>
</dbReference>
<gene>
    <name evidence="3" type="ORF">GGQ55_000901</name>
</gene>
<comment type="caution">
    <text evidence="3">The sequence shown here is derived from an EMBL/GenBank/DDBJ whole genome shotgun (WGS) entry which is preliminary data.</text>
</comment>
<feature type="transmembrane region" description="Helical" evidence="2">
    <location>
        <begin position="467"/>
        <end position="486"/>
    </location>
</feature>
<evidence type="ECO:0000313" key="3">
    <source>
        <dbReference type="EMBL" id="NYJ04623.1"/>
    </source>
</evidence>
<feature type="transmembrane region" description="Helical" evidence="2">
    <location>
        <begin position="426"/>
        <end position="447"/>
    </location>
</feature>
<dbReference type="AlphaFoldDB" id="A0A853CES9"/>
<protein>
    <recommendedName>
        <fullName evidence="5">Membrane protein YfhO</fullName>
    </recommendedName>
</protein>
<feature type="transmembrane region" description="Helical" evidence="2">
    <location>
        <begin position="152"/>
        <end position="173"/>
    </location>
</feature>
<keyword evidence="2" id="KW-0812">Transmembrane</keyword>
<organism evidence="3 4">
    <name type="scientific">Petropleomorpha daqingensis</name>
    <dbReference type="NCBI Taxonomy" id="2026353"/>
    <lineage>
        <taxon>Bacteria</taxon>
        <taxon>Bacillati</taxon>
        <taxon>Actinomycetota</taxon>
        <taxon>Actinomycetes</taxon>
        <taxon>Geodermatophilales</taxon>
        <taxon>Geodermatophilaceae</taxon>
        <taxon>Petropleomorpha</taxon>
    </lineage>
</organism>
<evidence type="ECO:0000313" key="4">
    <source>
        <dbReference type="Proteomes" id="UP000541969"/>
    </source>
</evidence>
<dbReference type="Proteomes" id="UP000541969">
    <property type="component" value="Unassembled WGS sequence"/>
</dbReference>
<feature type="transmembrane region" description="Helical" evidence="2">
    <location>
        <begin position="316"/>
        <end position="336"/>
    </location>
</feature>
<sequence length="789" mass="82585">MTVTGSREREEAEAAPPAPAPRRRGTARDTVLALAGYLLAQAVFFVGLRALAPRFFWLDDEQAQYVPAFSWLGRTAVDGRPPLLDPDLGSGGNFVADPQYGVLDPVHWLISWVVGRQDVLLNAAWLDGGAAVLVLGTGTVLLLSVLGVRPALAAAAAVGAASTGLVLWVGGSWWPLLWGTSWLPWLWLGLVLRRWPGAVVTAVAAWQLTASGYPYVLIPAGLLVAGHVLEQHRRRTAGDPSAPGWLQLGGRLAAGAAGLIAGAPGLVGSQEMAAASTRTATDPTPLGNVGALIPNLLDSVLGGSTLTPSVSGAAGGFLWVVPLAATAAFALPSLVLVRWRTALRGPGVLTALVLLVGAFVLTQMPTDVGQLRYPFRYLAVTGPALAALAVLALTAAPLVTRRRVIAALGLVGAQLVLAVVRAPALWGWHALAAVGTVGTLAAVVVLITRSSGPDHRRGPARARWPRWAAAVALLAVVVAADLLPVGSTRTTQARSEQQQGLPLTGLPARQMTQRTDWGNAVGDFRERSAARDTSVTALVFGGFSDVDAPVPDQGWDWGVLQGNANLLAGLRPGFSYVAVGHDRWTQRLCQDLFGQMNSTDECVDGLLARVPGLDISWIDAMSSDEVLLSPYAPDAVVEHFRSTWTEDGLAGVYGRFVRDDGLPGRVTWASPGITAEAVGGDDGAFYSGRPGESERVSTPSGGGRLVFRIPAWPGFRAELDGKPLDVGSVGGTLLSVELPGDLDGARLDLYFDPLADRLIVPAAAAALVVLLLAVAVEVVAGVRFRRRTA</sequence>
<keyword evidence="2" id="KW-1133">Transmembrane helix</keyword>
<keyword evidence="2" id="KW-0472">Membrane</keyword>
<evidence type="ECO:0008006" key="5">
    <source>
        <dbReference type="Google" id="ProtNLM"/>
    </source>
</evidence>